<evidence type="ECO:0000313" key="11">
    <source>
        <dbReference type="Proteomes" id="UP000616885"/>
    </source>
</evidence>
<dbReference type="InterPro" id="IPR036075">
    <property type="entry name" value="ARMT-1-like_metal-bd_sf"/>
</dbReference>
<dbReference type="PANTHER" id="PTHR12260">
    <property type="entry name" value="DAMAGE-CONTROL PHOSPHATASE ARMT1"/>
    <property type="match status" value="1"/>
</dbReference>
<dbReference type="Gene3D" id="1.20.930.60">
    <property type="match status" value="1"/>
</dbReference>
<keyword evidence="5 7" id="KW-0464">Manganese</keyword>
<dbReference type="SUPFAM" id="SSF111321">
    <property type="entry name" value="AF1104-like"/>
    <property type="match status" value="1"/>
</dbReference>
<dbReference type="InterPro" id="IPR002791">
    <property type="entry name" value="ARMT1-like_metal-bd"/>
</dbReference>
<dbReference type="FunFam" id="1.20.930.60:FF:000002">
    <property type="entry name" value="Protein-glutamate O-methyltransferase C1393.13"/>
    <property type="match status" value="1"/>
</dbReference>
<dbReference type="GO" id="GO:0016791">
    <property type="term" value="F:phosphatase activity"/>
    <property type="evidence" value="ECO:0007669"/>
    <property type="project" value="TreeGrafter"/>
</dbReference>
<reference evidence="10" key="1">
    <citation type="submission" date="2020-10" db="EMBL/GenBank/DDBJ databases">
        <title>High-Quality Genome Resource of Clonostachys rosea strain S41 by Oxford Nanopore Long-Read Sequencing.</title>
        <authorList>
            <person name="Wang H."/>
        </authorList>
    </citation>
    <scope>NUCLEOTIDE SEQUENCE</scope>
    <source>
        <strain evidence="10">S41</strain>
    </source>
</reference>
<evidence type="ECO:0000256" key="4">
    <source>
        <dbReference type="ARBA" id="ARBA00022801"/>
    </source>
</evidence>
<comment type="catalytic activity">
    <reaction evidence="6 7">
        <text>beta-D-fructose 6-phosphate = dihydroxyacetone + D-glyceraldehyde 3-phosphate</text>
        <dbReference type="Rhea" id="RHEA:28002"/>
        <dbReference type="ChEBI" id="CHEBI:16016"/>
        <dbReference type="ChEBI" id="CHEBI:57634"/>
        <dbReference type="ChEBI" id="CHEBI:59776"/>
    </reaction>
</comment>
<comment type="caution">
    <text evidence="10">The sequence shown here is derived from an EMBL/GenBank/DDBJ whole genome shotgun (WGS) entry which is preliminary data.</text>
</comment>
<dbReference type="EC" id="3.1.3.-" evidence="7"/>
<feature type="compositionally biased region" description="Low complexity" evidence="8">
    <location>
        <begin position="265"/>
        <end position="287"/>
    </location>
</feature>
<evidence type="ECO:0000259" key="9">
    <source>
        <dbReference type="Pfam" id="PF01937"/>
    </source>
</evidence>
<dbReference type="EMBL" id="JADCTT010000008">
    <property type="protein sequence ID" value="KAF9749046.1"/>
    <property type="molecule type" value="Genomic_DNA"/>
</dbReference>
<dbReference type="GO" id="GO:0046872">
    <property type="term" value="F:metal ion binding"/>
    <property type="evidence" value="ECO:0007669"/>
    <property type="project" value="UniProtKB-UniRule"/>
</dbReference>
<evidence type="ECO:0000313" key="10">
    <source>
        <dbReference type="EMBL" id="KAF9749046.1"/>
    </source>
</evidence>
<dbReference type="GO" id="GO:0006974">
    <property type="term" value="P:DNA damage response"/>
    <property type="evidence" value="ECO:0007669"/>
    <property type="project" value="TreeGrafter"/>
</dbReference>
<evidence type="ECO:0000256" key="6">
    <source>
        <dbReference type="ARBA" id="ARBA00048809"/>
    </source>
</evidence>
<evidence type="ECO:0000256" key="2">
    <source>
        <dbReference type="ARBA" id="ARBA00009519"/>
    </source>
</evidence>
<dbReference type="Proteomes" id="UP000616885">
    <property type="component" value="Unassembled WGS sequence"/>
</dbReference>
<dbReference type="Pfam" id="PF01937">
    <property type="entry name" value="ARMT1-like_dom"/>
    <property type="match status" value="1"/>
</dbReference>
<comment type="catalytic activity">
    <reaction evidence="1 7">
        <text>beta-D-fructose 1-phosphate + H2O = D-fructose + phosphate</text>
        <dbReference type="Rhea" id="RHEA:35603"/>
        <dbReference type="ChEBI" id="CHEBI:15377"/>
        <dbReference type="ChEBI" id="CHEBI:37721"/>
        <dbReference type="ChEBI" id="CHEBI:43474"/>
        <dbReference type="ChEBI" id="CHEBI:138881"/>
    </reaction>
</comment>
<feature type="region of interest" description="Disordered" evidence="8">
    <location>
        <begin position="1"/>
        <end position="20"/>
    </location>
</feature>
<feature type="domain" description="Damage-control phosphatase ARMT1-like metal-binding" evidence="9">
    <location>
        <begin position="24"/>
        <end position="227"/>
    </location>
</feature>
<evidence type="ECO:0000256" key="3">
    <source>
        <dbReference type="ARBA" id="ARBA00022723"/>
    </source>
</evidence>
<keyword evidence="3 7" id="KW-0479">Metal-binding</keyword>
<organism evidence="10 11">
    <name type="scientific">Bionectria ochroleuca</name>
    <name type="common">Gliocladium roseum</name>
    <dbReference type="NCBI Taxonomy" id="29856"/>
    <lineage>
        <taxon>Eukaryota</taxon>
        <taxon>Fungi</taxon>
        <taxon>Dikarya</taxon>
        <taxon>Ascomycota</taxon>
        <taxon>Pezizomycotina</taxon>
        <taxon>Sordariomycetes</taxon>
        <taxon>Hypocreomycetidae</taxon>
        <taxon>Hypocreales</taxon>
        <taxon>Bionectriaceae</taxon>
        <taxon>Clonostachys</taxon>
    </lineage>
</organism>
<accession>A0A8H7KFW5</accession>
<dbReference type="InterPro" id="IPR039763">
    <property type="entry name" value="ARMT1"/>
</dbReference>
<comment type="function">
    <text evidence="7">Metal-dependent phosphatase that shows phosphatase activity against several substrates, including fructose-1-phosphate and fructose-6-phosphate. Its preference for fructose-1-phosphate, a strong glycating agent that causes DNA damage rather than a canonical yeast metabolite, suggests a damage-control function in hexose phosphate metabolism.</text>
</comment>
<evidence type="ECO:0000256" key="7">
    <source>
        <dbReference type="RuleBase" id="RU367030"/>
    </source>
</evidence>
<comment type="domain">
    <text evidence="7">Subfamily III proteins have a conserved RTxK motif about 40-50 residues from the C-terminus; the threonine may be replaced by serine or cysteine.</text>
</comment>
<feature type="compositionally biased region" description="Polar residues" evidence="8">
    <location>
        <begin position="1"/>
        <end position="15"/>
    </location>
</feature>
<name>A0A8H7KFW5_BIOOC</name>
<dbReference type="GO" id="GO:0005634">
    <property type="term" value="C:nucleus"/>
    <property type="evidence" value="ECO:0007669"/>
    <property type="project" value="TreeGrafter"/>
</dbReference>
<evidence type="ECO:0000256" key="5">
    <source>
        <dbReference type="ARBA" id="ARBA00023211"/>
    </source>
</evidence>
<protein>
    <recommendedName>
        <fullName evidence="7">Sugar phosphate phosphatase</fullName>
        <ecNumber evidence="7">3.1.3.-</ecNumber>
    </recommendedName>
</protein>
<dbReference type="AlphaFoldDB" id="A0A8H7KFW5"/>
<feature type="region of interest" description="Disordered" evidence="8">
    <location>
        <begin position="265"/>
        <end position="290"/>
    </location>
</feature>
<comment type="similarity">
    <text evidence="2 7">Belongs to the damage-control phosphatase family. Sugar phosphate phosphatase III subfamily.</text>
</comment>
<gene>
    <name evidence="10" type="ORF">IM811_016841</name>
</gene>
<keyword evidence="4 7" id="KW-0378">Hydrolase</keyword>
<proteinExistence type="inferred from homology"/>
<dbReference type="PANTHER" id="PTHR12260:SF6">
    <property type="entry name" value="DAMAGE-CONTROL PHOSPHATASE ARMT1"/>
    <property type="match status" value="1"/>
</dbReference>
<feature type="region of interest" description="Disordered" evidence="8">
    <location>
        <begin position="232"/>
        <end position="251"/>
    </location>
</feature>
<evidence type="ECO:0000256" key="1">
    <source>
        <dbReference type="ARBA" id="ARBA00001326"/>
    </source>
</evidence>
<evidence type="ECO:0000256" key="8">
    <source>
        <dbReference type="SAM" id="MobiDB-lite"/>
    </source>
</evidence>
<sequence length="394" mass="44339">MEYDTKTPQSITSDPKSFASDSVRMRWPTILTQAIQDITKSTSKAEGAEKQAEGKKIIEQLTTLKDEVVNDAKLTPIVNDEFPDEIAAYNKEIQDRGNPSWLDVTWLFAECYMYRRISTFFNLTKHWKEYDLFAIQKLDTFRTSRNAVLELASRYKELVSDLKADKEKTHNLEAEKILFQEFFEICLWGNATDLSLLTNMTYEDIQKLQGSEARKAAEQNILVNDLPGPMRFSRRPVTRARRSEESILSSTTRASSFTLTLSSAASSSPPAWPPRSSSDPSPSLGSSQTFCPVTGLPHSTLFRTPSVSLRLRTTMRRHRARSQSPSPPRRSRISSLSTKTGLRNTRMARSPWCLTGTGPVVAAFGVSLRRLLSYTKSLSLLSLSSSRVTLTTES</sequence>
<feature type="region of interest" description="Disordered" evidence="8">
    <location>
        <begin position="304"/>
        <end position="341"/>
    </location>
</feature>
<comment type="cofactor">
    <cofactor evidence="7">
        <name>Mn(2+)</name>
        <dbReference type="ChEBI" id="CHEBI:29035"/>
    </cofactor>
    <cofactor evidence="7">
        <name>Ni(2+)</name>
        <dbReference type="ChEBI" id="CHEBI:49786"/>
    </cofactor>
</comment>